<name>A0AAE3G3F3_9GAMM</name>
<sequence>MDGMTGARSLVAIALGALGLVLVGQAPVAQADQASLSPQAMEWVQFLQGTRLQQLDRYSSDSGGIYMGGTSRRTMDVCSDGRFFYSDASSFGGGGGGVSAYGGGGDAQAGTWQVIEQGHLIGIELRWQDGSVSQHLLQYQNGLYIDGARTYRTFDNASCP</sequence>
<dbReference type="Proteomes" id="UP001205843">
    <property type="component" value="Unassembled WGS sequence"/>
</dbReference>
<dbReference type="RefSeq" id="WP_253474516.1">
    <property type="nucleotide sequence ID" value="NZ_JALJXV010000002.1"/>
</dbReference>
<comment type="caution">
    <text evidence="1">The sequence shown here is derived from an EMBL/GenBank/DDBJ whole genome shotgun (WGS) entry which is preliminary data.</text>
</comment>
<evidence type="ECO:0000313" key="1">
    <source>
        <dbReference type="EMBL" id="MCP1673678.1"/>
    </source>
</evidence>
<protein>
    <submittedName>
        <fullName evidence="1">Uncharacterized protein</fullName>
    </submittedName>
</protein>
<organism evidence="1 2">
    <name type="scientific">Natronocella acetinitrilica</name>
    <dbReference type="NCBI Taxonomy" id="414046"/>
    <lineage>
        <taxon>Bacteria</taxon>
        <taxon>Pseudomonadati</taxon>
        <taxon>Pseudomonadota</taxon>
        <taxon>Gammaproteobacteria</taxon>
        <taxon>Chromatiales</taxon>
        <taxon>Ectothiorhodospiraceae</taxon>
        <taxon>Natronocella</taxon>
    </lineage>
</organism>
<evidence type="ECO:0000313" key="2">
    <source>
        <dbReference type="Proteomes" id="UP001205843"/>
    </source>
</evidence>
<dbReference type="AlphaFoldDB" id="A0AAE3G3F3"/>
<proteinExistence type="predicted"/>
<reference evidence="1" key="1">
    <citation type="submission" date="2022-03" db="EMBL/GenBank/DDBJ databases">
        <title>Genomic Encyclopedia of Type Strains, Phase III (KMG-III): the genomes of soil and plant-associated and newly described type strains.</title>
        <authorList>
            <person name="Whitman W."/>
        </authorList>
    </citation>
    <scope>NUCLEOTIDE SEQUENCE</scope>
    <source>
        <strain evidence="1">ANL 6-2</strain>
    </source>
</reference>
<dbReference type="EMBL" id="JALJXV010000002">
    <property type="protein sequence ID" value="MCP1673678.1"/>
    <property type="molecule type" value="Genomic_DNA"/>
</dbReference>
<gene>
    <name evidence="1" type="ORF">J2T57_000777</name>
</gene>
<accession>A0AAE3G3F3</accession>
<keyword evidence="2" id="KW-1185">Reference proteome</keyword>